<evidence type="ECO:0000256" key="2">
    <source>
        <dbReference type="ARBA" id="ARBA00022771"/>
    </source>
</evidence>
<proteinExistence type="predicted"/>
<evidence type="ECO:0000313" key="7">
    <source>
        <dbReference type="EMBL" id="EFH63997.1"/>
    </source>
</evidence>
<dbReference type="STRING" id="81972.D7KVB1"/>
<gene>
    <name evidence="7" type="ORF">ARALYDRAFT_340002</name>
</gene>
<feature type="compositionally biased region" description="Basic and acidic residues" evidence="5">
    <location>
        <begin position="144"/>
        <end position="156"/>
    </location>
</feature>
<accession>D7KVB1</accession>
<dbReference type="eggNOG" id="KOG1865">
    <property type="taxonomic scope" value="Eukaryota"/>
</dbReference>
<evidence type="ECO:0000256" key="5">
    <source>
        <dbReference type="SAM" id="MobiDB-lite"/>
    </source>
</evidence>
<feature type="domain" description="MYND-type" evidence="6">
    <location>
        <begin position="69"/>
        <end position="106"/>
    </location>
</feature>
<feature type="region of interest" description="Disordered" evidence="5">
    <location>
        <begin position="142"/>
        <end position="169"/>
    </location>
</feature>
<dbReference type="Gene3D" id="6.10.140.2220">
    <property type="match status" value="1"/>
</dbReference>
<dbReference type="Proteomes" id="UP000008694">
    <property type="component" value="Unassembled WGS sequence"/>
</dbReference>
<dbReference type="AlphaFoldDB" id="D7KVB1"/>
<dbReference type="Pfam" id="PF01753">
    <property type="entry name" value="zf-MYND"/>
    <property type="match status" value="1"/>
</dbReference>
<protein>
    <recommendedName>
        <fullName evidence="6">MYND-type domain-containing protein</fullName>
    </recommendedName>
</protein>
<dbReference type="SUPFAM" id="SSF144232">
    <property type="entry name" value="HIT/MYND zinc finger-like"/>
    <property type="match status" value="1"/>
</dbReference>
<dbReference type="GO" id="GO:0008270">
    <property type="term" value="F:zinc ion binding"/>
    <property type="evidence" value="ECO:0007669"/>
    <property type="project" value="UniProtKB-KW"/>
</dbReference>
<dbReference type="HOGENOM" id="CLU_1580655_0_0_1"/>
<dbReference type="PROSITE" id="PS50865">
    <property type="entry name" value="ZF_MYND_2"/>
    <property type="match status" value="1"/>
</dbReference>
<keyword evidence="2 4" id="KW-0863">Zinc-finger</keyword>
<evidence type="ECO:0000259" key="6">
    <source>
        <dbReference type="PROSITE" id="PS50865"/>
    </source>
</evidence>
<sequence>MEAEEALRSEAMAAASKVLRSKTVVAASGFLRAETVDAAAIGSSRAETVASASGVPVMVCSKSKELHVCARCLSPAKTRCSRCKSVRYCSGECQTIHWRLSHKDECVPVEYCSTSTGKLSCDEELASLGGSQVDNAPQFKCKKANRESRRKDDVRRFGTSNEFSGGEAA</sequence>
<dbReference type="FunFam" id="6.10.140.2220:FF:000006">
    <property type="entry name" value="Ubiquitin carboxyl-terminal hydrolase 15"/>
    <property type="match status" value="1"/>
</dbReference>
<evidence type="ECO:0000313" key="8">
    <source>
        <dbReference type="Proteomes" id="UP000008694"/>
    </source>
</evidence>
<keyword evidence="1" id="KW-0479">Metal-binding</keyword>
<dbReference type="Gramene" id="fgenesh1_pg.C_scaffold_2002101">
    <property type="protein sequence ID" value="fgenesh1_pg.C_scaffold_2002101"/>
    <property type="gene ID" value="fgenesh1_pg.C_scaffold_2002101"/>
</dbReference>
<dbReference type="InterPro" id="IPR002893">
    <property type="entry name" value="Znf_MYND"/>
</dbReference>
<keyword evidence="3" id="KW-0862">Zinc</keyword>
<organism evidence="8">
    <name type="scientific">Arabidopsis lyrata subsp. lyrata</name>
    <name type="common">Lyre-leaved rock-cress</name>
    <dbReference type="NCBI Taxonomy" id="81972"/>
    <lineage>
        <taxon>Eukaryota</taxon>
        <taxon>Viridiplantae</taxon>
        <taxon>Streptophyta</taxon>
        <taxon>Embryophyta</taxon>
        <taxon>Tracheophyta</taxon>
        <taxon>Spermatophyta</taxon>
        <taxon>Magnoliopsida</taxon>
        <taxon>eudicotyledons</taxon>
        <taxon>Gunneridae</taxon>
        <taxon>Pentapetalae</taxon>
        <taxon>rosids</taxon>
        <taxon>malvids</taxon>
        <taxon>Brassicales</taxon>
        <taxon>Brassicaceae</taxon>
        <taxon>Camelineae</taxon>
        <taxon>Arabidopsis</taxon>
    </lineage>
</organism>
<keyword evidence="8" id="KW-1185">Reference proteome</keyword>
<reference evidence="8" key="1">
    <citation type="journal article" date="2011" name="Nat. Genet.">
        <title>The Arabidopsis lyrata genome sequence and the basis of rapid genome size change.</title>
        <authorList>
            <person name="Hu T.T."/>
            <person name="Pattyn P."/>
            <person name="Bakker E.G."/>
            <person name="Cao J."/>
            <person name="Cheng J.-F."/>
            <person name="Clark R.M."/>
            <person name="Fahlgren N."/>
            <person name="Fawcett J.A."/>
            <person name="Grimwood J."/>
            <person name="Gundlach H."/>
            <person name="Haberer G."/>
            <person name="Hollister J.D."/>
            <person name="Ossowski S."/>
            <person name="Ottilar R.P."/>
            <person name="Salamov A.A."/>
            <person name="Schneeberger K."/>
            <person name="Spannagl M."/>
            <person name="Wang X."/>
            <person name="Yang L."/>
            <person name="Nasrallah M.E."/>
            <person name="Bergelson J."/>
            <person name="Carrington J.C."/>
            <person name="Gaut B.S."/>
            <person name="Schmutz J."/>
            <person name="Mayer K.F.X."/>
            <person name="Van de Peer Y."/>
            <person name="Grigoriev I.V."/>
            <person name="Nordborg M."/>
            <person name="Weigel D."/>
            <person name="Guo Y.-L."/>
        </authorList>
    </citation>
    <scope>NUCLEOTIDE SEQUENCE [LARGE SCALE GENOMIC DNA]</scope>
    <source>
        <strain evidence="8">cv. MN47</strain>
    </source>
</reference>
<evidence type="ECO:0000256" key="3">
    <source>
        <dbReference type="ARBA" id="ARBA00022833"/>
    </source>
</evidence>
<evidence type="ECO:0000256" key="4">
    <source>
        <dbReference type="PROSITE-ProRule" id="PRU00134"/>
    </source>
</evidence>
<evidence type="ECO:0000256" key="1">
    <source>
        <dbReference type="ARBA" id="ARBA00022723"/>
    </source>
</evidence>
<dbReference type="EMBL" id="GL348714">
    <property type="protein sequence ID" value="EFH63997.1"/>
    <property type="molecule type" value="Genomic_DNA"/>
</dbReference>
<name>D7KVB1_ARALL</name>